<organism evidence="2 3">
    <name type="scientific">Sinorhizobium kostiense</name>
    <dbReference type="NCBI Taxonomy" id="76747"/>
    <lineage>
        <taxon>Bacteria</taxon>
        <taxon>Pseudomonadati</taxon>
        <taxon>Pseudomonadota</taxon>
        <taxon>Alphaproteobacteria</taxon>
        <taxon>Hyphomicrobiales</taxon>
        <taxon>Rhizobiaceae</taxon>
        <taxon>Sinorhizobium/Ensifer group</taxon>
        <taxon>Sinorhizobium</taxon>
    </lineage>
</organism>
<dbReference type="Pfam" id="PF00766">
    <property type="entry name" value="ETF_alpha"/>
    <property type="match status" value="1"/>
</dbReference>
<dbReference type="InterPro" id="IPR029035">
    <property type="entry name" value="DHS-like_NAD/FAD-binding_dom"/>
</dbReference>
<comment type="caution">
    <text evidence="2">The sequence shown here is derived from an EMBL/GenBank/DDBJ whole genome shotgun (WGS) entry which is preliminary data.</text>
</comment>
<dbReference type="EMBL" id="JAGILA010000003">
    <property type="protein sequence ID" value="MBP2236626.1"/>
    <property type="molecule type" value="Genomic_DNA"/>
</dbReference>
<accession>A0ABS4R157</accession>
<dbReference type="SUPFAM" id="SSF52467">
    <property type="entry name" value="DHS-like NAD/FAD-binding domain"/>
    <property type="match status" value="1"/>
</dbReference>
<dbReference type="Proteomes" id="UP000730739">
    <property type="component" value="Unassembled WGS sequence"/>
</dbReference>
<dbReference type="PANTHER" id="PTHR43153">
    <property type="entry name" value="ELECTRON TRANSFER FLAVOPROTEIN ALPHA"/>
    <property type="match status" value="1"/>
</dbReference>
<keyword evidence="3" id="KW-1185">Reference proteome</keyword>
<dbReference type="Gene3D" id="3.40.50.1220">
    <property type="entry name" value="TPP-binding domain"/>
    <property type="match status" value="1"/>
</dbReference>
<reference evidence="2 3" key="1">
    <citation type="submission" date="2021-03" db="EMBL/GenBank/DDBJ databases">
        <title>Genomic Encyclopedia of Type Strains, Phase IV (KMG-IV): sequencing the most valuable type-strain genomes for metagenomic binning, comparative biology and taxonomic classification.</title>
        <authorList>
            <person name="Goeker M."/>
        </authorList>
    </citation>
    <scope>NUCLEOTIDE SEQUENCE [LARGE SCALE GENOMIC DNA]</scope>
    <source>
        <strain evidence="2 3">DSM 13372</strain>
    </source>
</reference>
<sequence length="220" mass="23206">MIALPIAQHWIGSILSAIGLKPTSSRSAVGNPIRGKRAKAGHHRANYSLPVCLPGQQLGCRRTGPGGGHFFFVYIHQGQALVLRPSGTDLGEDHYLPRPRARLFGVAHKLGAAVGASRAAVDAGHAPNNWQVGQTGNVVAPDLYIACGISGAIQHLAVMKDSKVIVSINKDEEALIFQLADCGLVMDLFEAQVGRRFGAAYASGKKGRDGCCAGHGRTVR</sequence>
<dbReference type="InterPro" id="IPR014731">
    <property type="entry name" value="ETF_asu_C"/>
</dbReference>
<evidence type="ECO:0000313" key="2">
    <source>
        <dbReference type="EMBL" id="MBP2236626.1"/>
    </source>
</evidence>
<dbReference type="InterPro" id="IPR001308">
    <property type="entry name" value="ETF_a/FixB"/>
</dbReference>
<gene>
    <name evidence="2" type="ORF">J2Z31_003140</name>
</gene>
<evidence type="ECO:0000313" key="3">
    <source>
        <dbReference type="Proteomes" id="UP000730739"/>
    </source>
</evidence>
<proteinExistence type="predicted"/>
<evidence type="ECO:0000259" key="1">
    <source>
        <dbReference type="Pfam" id="PF00766"/>
    </source>
</evidence>
<name>A0ABS4R157_9HYPH</name>
<feature type="domain" description="Electron transfer flavoprotein alpha subunit C-terminal" evidence="1">
    <location>
        <begin position="105"/>
        <end position="160"/>
    </location>
</feature>
<dbReference type="PANTHER" id="PTHR43153:SF1">
    <property type="entry name" value="ELECTRON TRANSFER FLAVOPROTEIN SUBUNIT ALPHA, MITOCHONDRIAL"/>
    <property type="match status" value="1"/>
</dbReference>
<protein>
    <recommendedName>
        <fullName evidence="1">Electron transfer flavoprotein alpha subunit C-terminal domain-containing protein</fullName>
    </recommendedName>
</protein>